<evidence type="ECO:0000313" key="5">
    <source>
        <dbReference type="Proteomes" id="UP000319462"/>
    </source>
</evidence>
<evidence type="ECO:0000256" key="1">
    <source>
        <dbReference type="SAM" id="Coils"/>
    </source>
</evidence>
<evidence type="ECO:0000313" key="4">
    <source>
        <dbReference type="EMBL" id="SYZ64032.1"/>
    </source>
</evidence>
<evidence type="ECO:0000259" key="3">
    <source>
        <dbReference type="Pfam" id="PF07885"/>
    </source>
</evidence>
<dbReference type="Pfam" id="PF07885">
    <property type="entry name" value="Ion_trans_2"/>
    <property type="match status" value="1"/>
</dbReference>
<dbReference type="Gene3D" id="1.10.287.70">
    <property type="match status" value="1"/>
</dbReference>
<organism evidence="4 5">
    <name type="scientific">Leishmania braziliensis MHOM/BR/75/M2904</name>
    <dbReference type="NCBI Taxonomy" id="420245"/>
    <lineage>
        <taxon>Eukaryota</taxon>
        <taxon>Discoba</taxon>
        <taxon>Euglenozoa</taxon>
        <taxon>Kinetoplastea</taxon>
        <taxon>Metakinetoplastina</taxon>
        <taxon>Trypanosomatida</taxon>
        <taxon>Trypanosomatidae</taxon>
        <taxon>Leishmaniinae</taxon>
        <taxon>Leishmania</taxon>
        <taxon>Leishmania braziliensis species complex</taxon>
    </lineage>
</organism>
<accession>A0A3P3Z1G6</accession>
<gene>
    <name evidence="4" type="ORF">LBRM2904_14.0560</name>
</gene>
<proteinExistence type="predicted"/>
<dbReference type="PANTHER" id="PTHR10153">
    <property type="entry name" value="SMALL CONDUCTANCE CALCIUM-ACTIVATED POTASSIUM CHANNEL"/>
    <property type="match status" value="1"/>
</dbReference>
<keyword evidence="2" id="KW-0812">Transmembrane</keyword>
<dbReference type="AlphaFoldDB" id="A0A3P3Z1G6"/>
<feature type="transmembrane region" description="Helical" evidence="2">
    <location>
        <begin position="355"/>
        <end position="374"/>
    </location>
</feature>
<feature type="transmembrane region" description="Helical" evidence="2">
    <location>
        <begin position="305"/>
        <end position="323"/>
    </location>
</feature>
<dbReference type="InterPro" id="IPR013099">
    <property type="entry name" value="K_chnl_dom"/>
</dbReference>
<feature type="domain" description="Potassium channel" evidence="3">
    <location>
        <begin position="360"/>
        <end position="431"/>
    </location>
</feature>
<dbReference type="EMBL" id="LS997613">
    <property type="protein sequence ID" value="SYZ64032.1"/>
    <property type="molecule type" value="Genomic_DNA"/>
</dbReference>
<dbReference type="GO" id="GO:0016286">
    <property type="term" value="F:small conductance calcium-activated potassium channel activity"/>
    <property type="evidence" value="ECO:0007669"/>
    <property type="project" value="InterPro"/>
</dbReference>
<feature type="coiled-coil region" evidence="1">
    <location>
        <begin position="607"/>
        <end position="634"/>
    </location>
</feature>
<feature type="transmembrane region" description="Helical" evidence="2">
    <location>
        <begin position="410"/>
        <end position="431"/>
    </location>
</feature>
<dbReference type="SUPFAM" id="SSF81324">
    <property type="entry name" value="Voltage-gated potassium channels"/>
    <property type="match status" value="1"/>
</dbReference>
<name>A0A3P3Z1G6_LEIBR</name>
<keyword evidence="2" id="KW-1133">Transmembrane helix</keyword>
<dbReference type="InterPro" id="IPR015449">
    <property type="entry name" value="K_chnl_Ca-activ_SK"/>
</dbReference>
<sequence>MLKNNPLLSHPCLSPAIPLHPLLPSSAGTLTPNNQGGSQLLCCVPPPPSPLLPTSPPSLPLSEFSIHRHTEREIHARHGFAAAFLSPVCSAMPYGRSSNPTEVGCVASFPPAAASSGEPRPSTPTHAAAAAPGGTTILAKQHRSPFATVKRSVAKGPRLLGSRIKQFLTDELYIGVRYQKAPPKLVTRELAILEVLAVYHRWLRGVQALLSIAVFVLSLLSIGSSAPLVNSTIFVVSLAAILVIVKAYQVKAQLSGVTNVLFEGRYILTSPHFLHMMAEIVLWCIQTPPFVFAGHQLFELLNNFIFLRLYSVVLYLNNAVYVYRTFCRAMSAISDLPLSTSFFIRTALIHHKTRVVVSVVVCAWLTVGCLFARAQSLSLGDALWFSFQSLATLGYGDITPSTLSGRTVAFIAWIASYVIMAFLITAMYSLLQASDRLHNMQALMECHELIQSLRGRSARVIQLAWRLHKARKVRLHAPSLKQRMYTLVLSWLVTHTIIARRRTRQQLNSVVRSLQETKTHPLTGLSEYQYNAYLQVTHKAARQLQRVKDVDRVYLALRDRDVLASSLSRRDIESIIILPGDSLEPIGAAPPTTVTGIGSTAVKMAEMAQWRNQLTQLERKCARLTEVLEAMSAVAETHAPSMSVSQV</sequence>
<keyword evidence="1" id="KW-0175">Coiled coil</keyword>
<feature type="transmembrane region" description="Helical" evidence="2">
    <location>
        <begin position="228"/>
        <end position="245"/>
    </location>
</feature>
<dbReference type="Proteomes" id="UP000319462">
    <property type="component" value="Chromosome 14"/>
</dbReference>
<reference evidence="4 5" key="1">
    <citation type="submission" date="2018-09" db="EMBL/GenBank/DDBJ databases">
        <authorList>
            <person name="Peiro R."/>
            <person name="Begona"/>
            <person name="Cbmso G."/>
            <person name="Lopez M."/>
            <person name="Gonzalez S."/>
        </authorList>
    </citation>
    <scope>NUCLEOTIDE SEQUENCE [LARGE SCALE GENOMIC DNA]</scope>
</reference>
<dbReference type="GO" id="GO:0016020">
    <property type="term" value="C:membrane"/>
    <property type="evidence" value="ECO:0007669"/>
    <property type="project" value="InterPro"/>
</dbReference>
<keyword evidence="2" id="KW-0472">Membrane</keyword>
<protein>
    <submittedName>
        <fullName evidence="4">Ion_transport_protein-like_protein</fullName>
    </submittedName>
</protein>
<feature type="transmembrane region" description="Helical" evidence="2">
    <location>
        <begin position="202"/>
        <end position="222"/>
    </location>
</feature>
<evidence type="ECO:0000256" key="2">
    <source>
        <dbReference type="SAM" id="Phobius"/>
    </source>
</evidence>